<protein>
    <submittedName>
        <fullName evidence="2">Uncharacterized protein</fullName>
    </submittedName>
</protein>
<dbReference type="EMBL" id="JAXQNO010000018">
    <property type="protein sequence ID" value="KAK4777233.1"/>
    <property type="molecule type" value="Genomic_DNA"/>
</dbReference>
<feature type="region of interest" description="Disordered" evidence="1">
    <location>
        <begin position="61"/>
        <end position="103"/>
    </location>
</feature>
<keyword evidence="3" id="KW-1185">Reference proteome</keyword>
<feature type="compositionally biased region" description="Polar residues" evidence="1">
    <location>
        <begin position="76"/>
        <end position="103"/>
    </location>
</feature>
<sequence>MGKDVPLDLEFGVSAMQRIAAIMSSNRDDARSRGYKESISKDIRSLEEKILACNSIKEQSKGGGNIAYEKSPVNGKATQEGPTNHESSYPENVMMTFNGQLPS</sequence>
<proteinExistence type="predicted"/>
<gene>
    <name evidence="2" type="ORF">SAY86_005921</name>
</gene>
<name>A0AAN7L6G3_TRANT</name>
<evidence type="ECO:0000313" key="3">
    <source>
        <dbReference type="Proteomes" id="UP001346149"/>
    </source>
</evidence>
<comment type="caution">
    <text evidence="2">The sequence shown here is derived from an EMBL/GenBank/DDBJ whole genome shotgun (WGS) entry which is preliminary data.</text>
</comment>
<dbReference type="Proteomes" id="UP001346149">
    <property type="component" value="Unassembled WGS sequence"/>
</dbReference>
<dbReference type="AlphaFoldDB" id="A0AAN7L6G3"/>
<reference evidence="2 3" key="1">
    <citation type="journal article" date="2023" name="Hortic Res">
        <title>Pangenome of water caltrop reveals structural variations and asymmetric subgenome divergence after allopolyploidization.</title>
        <authorList>
            <person name="Zhang X."/>
            <person name="Chen Y."/>
            <person name="Wang L."/>
            <person name="Yuan Y."/>
            <person name="Fang M."/>
            <person name="Shi L."/>
            <person name="Lu R."/>
            <person name="Comes H.P."/>
            <person name="Ma Y."/>
            <person name="Chen Y."/>
            <person name="Huang G."/>
            <person name="Zhou Y."/>
            <person name="Zheng Z."/>
            <person name="Qiu Y."/>
        </authorList>
    </citation>
    <scope>NUCLEOTIDE SEQUENCE [LARGE SCALE GENOMIC DNA]</scope>
    <source>
        <strain evidence="2">F231</strain>
    </source>
</reference>
<evidence type="ECO:0000313" key="2">
    <source>
        <dbReference type="EMBL" id="KAK4777233.1"/>
    </source>
</evidence>
<accession>A0AAN7L6G3</accession>
<evidence type="ECO:0000256" key="1">
    <source>
        <dbReference type="SAM" id="MobiDB-lite"/>
    </source>
</evidence>
<organism evidence="2 3">
    <name type="scientific">Trapa natans</name>
    <name type="common">Water chestnut</name>
    <dbReference type="NCBI Taxonomy" id="22666"/>
    <lineage>
        <taxon>Eukaryota</taxon>
        <taxon>Viridiplantae</taxon>
        <taxon>Streptophyta</taxon>
        <taxon>Embryophyta</taxon>
        <taxon>Tracheophyta</taxon>
        <taxon>Spermatophyta</taxon>
        <taxon>Magnoliopsida</taxon>
        <taxon>eudicotyledons</taxon>
        <taxon>Gunneridae</taxon>
        <taxon>Pentapetalae</taxon>
        <taxon>rosids</taxon>
        <taxon>malvids</taxon>
        <taxon>Myrtales</taxon>
        <taxon>Lythraceae</taxon>
        <taxon>Trapa</taxon>
    </lineage>
</organism>